<protein>
    <submittedName>
        <fullName evidence="6">ABC-type multidrug transport system ATPase subunit</fullName>
    </submittedName>
</protein>
<dbReference type="InterPro" id="IPR003593">
    <property type="entry name" value="AAA+_ATPase"/>
</dbReference>
<dbReference type="SMART" id="SM00382">
    <property type="entry name" value="AAA"/>
    <property type="match status" value="1"/>
</dbReference>
<proteinExistence type="inferred from homology"/>
<keyword evidence="4" id="KW-0067">ATP-binding</keyword>
<dbReference type="InterPro" id="IPR003439">
    <property type="entry name" value="ABC_transporter-like_ATP-bd"/>
</dbReference>
<evidence type="ECO:0000256" key="4">
    <source>
        <dbReference type="ARBA" id="ARBA00022840"/>
    </source>
</evidence>
<dbReference type="SUPFAM" id="SSF52540">
    <property type="entry name" value="P-loop containing nucleoside triphosphate hydrolases"/>
    <property type="match status" value="1"/>
</dbReference>
<keyword evidence="7" id="KW-1185">Reference proteome</keyword>
<dbReference type="InterPro" id="IPR027417">
    <property type="entry name" value="P-loop_NTPase"/>
</dbReference>
<sequence>MRIEWSHVNKVFFEQEGGDRPSYQRQAQTGLLDFTASLRQGVTVILGPEGSGKSTLLRVTAAATVPDDGRITYQTRRSEVHVWSKSIAALGSAAPVEALRRRIGYVPQRKRLNHDTLLDESLLYLAQSYQLPQPKKRAAELIARWGLAGYRKQPLTELPREVAARYIIARSLLGEPLIWLLDEPVQGLDEWGWHLFTQELSRRRSRGITLLATNDLDLAEAADTLLLMESGGCRRIGPRKILTAGVPDGKVASWYQAMQTFSPLKTRTTK</sequence>
<evidence type="ECO:0000256" key="2">
    <source>
        <dbReference type="ARBA" id="ARBA00022448"/>
    </source>
</evidence>
<evidence type="ECO:0000259" key="5">
    <source>
        <dbReference type="PROSITE" id="PS50893"/>
    </source>
</evidence>
<feature type="domain" description="ABC transporter" evidence="5">
    <location>
        <begin position="3"/>
        <end position="255"/>
    </location>
</feature>
<name>A0ABU1IMU0_9BACL</name>
<evidence type="ECO:0000313" key="6">
    <source>
        <dbReference type="EMBL" id="MDR6226011.1"/>
    </source>
</evidence>
<reference evidence="6 7" key="1">
    <citation type="submission" date="2023-07" db="EMBL/GenBank/DDBJ databases">
        <title>Genomic Encyclopedia of Type Strains, Phase IV (KMG-IV): sequencing the most valuable type-strain genomes for metagenomic binning, comparative biology and taxonomic classification.</title>
        <authorList>
            <person name="Goeker M."/>
        </authorList>
    </citation>
    <scope>NUCLEOTIDE SEQUENCE [LARGE SCALE GENOMIC DNA]</scope>
    <source>
        <strain evidence="6 7">DSM 45903</strain>
    </source>
</reference>
<dbReference type="RefSeq" id="WP_309865349.1">
    <property type="nucleotide sequence ID" value="NZ_JAVDQG010000004.1"/>
</dbReference>
<evidence type="ECO:0000256" key="1">
    <source>
        <dbReference type="ARBA" id="ARBA00005417"/>
    </source>
</evidence>
<dbReference type="PROSITE" id="PS50893">
    <property type="entry name" value="ABC_TRANSPORTER_2"/>
    <property type="match status" value="1"/>
</dbReference>
<accession>A0ABU1IMU0</accession>
<evidence type="ECO:0000313" key="7">
    <source>
        <dbReference type="Proteomes" id="UP001185012"/>
    </source>
</evidence>
<evidence type="ECO:0000256" key="3">
    <source>
        <dbReference type="ARBA" id="ARBA00022741"/>
    </source>
</evidence>
<dbReference type="EMBL" id="JAVDQG010000004">
    <property type="protein sequence ID" value="MDR6226011.1"/>
    <property type="molecule type" value="Genomic_DNA"/>
</dbReference>
<dbReference type="Proteomes" id="UP001185012">
    <property type="component" value="Unassembled WGS sequence"/>
</dbReference>
<dbReference type="Pfam" id="PF00005">
    <property type="entry name" value="ABC_tran"/>
    <property type="match status" value="1"/>
</dbReference>
<keyword evidence="2" id="KW-0813">Transport</keyword>
<gene>
    <name evidence="6" type="ORF">JOE21_002017</name>
</gene>
<comment type="caution">
    <text evidence="6">The sequence shown here is derived from an EMBL/GenBank/DDBJ whole genome shotgun (WGS) entry which is preliminary data.</text>
</comment>
<dbReference type="PANTHER" id="PTHR43335">
    <property type="entry name" value="ABC TRANSPORTER, ATP-BINDING PROTEIN"/>
    <property type="match status" value="1"/>
</dbReference>
<comment type="similarity">
    <text evidence="1">Belongs to the ABC transporter superfamily.</text>
</comment>
<organism evidence="6 7">
    <name type="scientific">Desmospora profundinema</name>
    <dbReference type="NCBI Taxonomy" id="1571184"/>
    <lineage>
        <taxon>Bacteria</taxon>
        <taxon>Bacillati</taxon>
        <taxon>Bacillota</taxon>
        <taxon>Bacilli</taxon>
        <taxon>Bacillales</taxon>
        <taxon>Thermoactinomycetaceae</taxon>
        <taxon>Desmospora</taxon>
    </lineage>
</organism>
<dbReference type="Gene3D" id="3.40.50.300">
    <property type="entry name" value="P-loop containing nucleotide triphosphate hydrolases"/>
    <property type="match status" value="1"/>
</dbReference>
<keyword evidence="3" id="KW-0547">Nucleotide-binding</keyword>